<evidence type="ECO:0000256" key="2">
    <source>
        <dbReference type="ARBA" id="ARBA00022679"/>
    </source>
</evidence>
<feature type="binding site" evidence="5">
    <location>
        <position position="242"/>
    </location>
    <ligand>
        <name>S-adenosyl-L-methionine</name>
        <dbReference type="ChEBI" id="CHEBI:59789"/>
    </ligand>
</feature>
<dbReference type="SUPFAM" id="SSF53335">
    <property type="entry name" value="S-adenosyl-L-methionine-dependent methyltransferases"/>
    <property type="match status" value="1"/>
</dbReference>
<name>A0ABS8C8I2_9BURK</name>
<evidence type="ECO:0000313" key="8">
    <source>
        <dbReference type="Proteomes" id="UP000776983"/>
    </source>
</evidence>
<comment type="caution">
    <text evidence="5">Lacks conserved residue(s) required for the propagation of feature annotation.</text>
</comment>
<comment type="similarity">
    <text evidence="5">Belongs to the class I-like SAM-binding methyltransferase superfamily. RsmB/NOP family.</text>
</comment>
<evidence type="ECO:0000256" key="5">
    <source>
        <dbReference type="PROSITE-ProRule" id="PRU01023"/>
    </source>
</evidence>
<dbReference type="Pfam" id="PF22458">
    <property type="entry name" value="RsmF-B_ferredox"/>
    <property type="match status" value="1"/>
</dbReference>
<dbReference type="RefSeq" id="WP_315859896.1">
    <property type="nucleotide sequence ID" value="NZ_JACDXW010000001.1"/>
</dbReference>
<keyword evidence="4 5" id="KW-0694">RNA-binding</keyword>
<reference evidence="7 8" key="1">
    <citation type="submission" date="2020-07" db="EMBL/GenBank/DDBJ databases">
        <title>Pusillimonas sp. nov., isolated from poultry manure in Taiwan.</title>
        <authorList>
            <person name="Lin S.-Y."/>
            <person name="Tang Y.-S."/>
            <person name="Young C.-C."/>
        </authorList>
    </citation>
    <scope>NUCLEOTIDE SEQUENCE [LARGE SCALE GENOMIC DNA]</scope>
    <source>
        <strain evidence="7 8">CC-YST705</strain>
    </source>
</reference>
<gene>
    <name evidence="7" type="ORF">H0484_00100</name>
</gene>
<dbReference type="PANTHER" id="PTHR22807">
    <property type="entry name" value="NOP2 YEAST -RELATED NOL1/NOP2/FMU SUN DOMAIN-CONTAINING"/>
    <property type="match status" value="1"/>
</dbReference>
<feature type="active site" description="Nucleophile" evidence="5">
    <location>
        <position position="342"/>
    </location>
</feature>
<keyword evidence="8" id="KW-1185">Reference proteome</keyword>
<keyword evidence="3 5" id="KW-0949">S-adenosyl-L-methionine</keyword>
<feature type="binding site" evidence="5">
    <location>
        <position position="289"/>
    </location>
    <ligand>
        <name>S-adenosyl-L-methionine</name>
        <dbReference type="ChEBI" id="CHEBI:59789"/>
    </ligand>
</feature>
<comment type="caution">
    <text evidence="7">The sequence shown here is derived from an EMBL/GenBank/DDBJ whole genome shotgun (WGS) entry which is preliminary data.</text>
</comment>
<keyword evidence="1 5" id="KW-0489">Methyltransferase</keyword>
<protein>
    <submittedName>
        <fullName evidence="7">RsmB/NOP family class I SAM-dependent RNA methyltransferase</fullName>
    </submittedName>
</protein>
<evidence type="ECO:0000256" key="1">
    <source>
        <dbReference type="ARBA" id="ARBA00022603"/>
    </source>
</evidence>
<dbReference type="InterPro" id="IPR001678">
    <property type="entry name" value="MeTrfase_RsmB-F_NOP2_dom"/>
</dbReference>
<dbReference type="Gene3D" id="3.40.50.150">
    <property type="entry name" value="Vaccinia Virus protein VP39"/>
    <property type="match status" value="1"/>
</dbReference>
<sequence length="428" mass="47348">MLDRVLTWEFPADGVLSRWLRENPKLGGRDRAEVAEAVFDVLRHLRQYRHFAQSSPVAHTRCLAILGLASVLPPEKLEAGLALEETQWLQHVQRIDASKLPRAVRWSVPDWLEAKLAMLEDAESLMAALNQPAALDVRINPLKVASRDEMLETLRELSPASEPQATPYSPWGIRLKGRPSVNRWEVFLKGELEVQDEGSQLLAALVAPKRGEMIIDYCAGAGGKTLLIGALMRTTGRLYAFDVSATRLARAKPRFARSGLSNVVSVAIAPRNDQRVRRLHGKAQRVLIDAPCSGLGTLRRSPDLKWRQQPETLEQLRAVQADLLEQAALCLAPGGRLVYATCSVLPEENEAQVEAFLSKHPEFSLQDAGQILSDRCKNLTFEGAFLKLRPDHHQTDGFFAAVLQKAAPEAPAAAVQESEKLDAAQKLI</sequence>
<dbReference type="EMBL" id="JACDXW010000001">
    <property type="protein sequence ID" value="MCB5362164.1"/>
    <property type="molecule type" value="Genomic_DNA"/>
</dbReference>
<dbReference type="InterPro" id="IPR029063">
    <property type="entry name" value="SAM-dependent_MTases_sf"/>
</dbReference>
<organism evidence="7 8">
    <name type="scientific">Mesopusillimonas faecipullorum</name>
    <dbReference type="NCBI Taxonomy" id="2755040"/>
    <lineage>
        <taxon>Bacteria</taxon>
        <taxon>Pseudomonadati</taxon>
        <taxon>Pseudomonadota</taxon>
        <taxon>Betaproteobacteria</taxon>
        <taxon>Burkholderiales</taxon>
        <taxon>Alcaligenaceae</taxon>
        <taxon>Mesopusillimonas</taxon>
    </lineage>
</organism>
<evidence type="ECO:0000256" key="4">
    <source>
        <dbReference type="ARBA" id="ARBA00022884"/>
    </source>
</evidence>
<dbReference type="InterPro" id="IPR023267">
    <property type="entry name" value="RCMT"/>
</dbReference>
<feature type="domain" description="SAM-dependent MTase RsmB/NOP-type" evidence="6">
    <location>
        <begin position="125"/>
        <end position="406"/>
    </location>
</feature>
<dbReference type="Pfam" id="PF01189">
    <property type="entry name" value="Methyltr_RsmB-F"/>
    <property type="match status" value="1"/>
</dbReference>
<dbReference type="InterPro" id="IPR049560">
    <property type="entry name" value="MeTrfase_RsmB-F_NOP2_cat"/>
</dbReference>
<dbReference type="InterPro" id="IPR054728">
    <property type="entry name" value="RsmB-like_ferredoxin"/>
</dbReference>
<accession>A0ABS8C8I2</accession>
<keyword evidence="2 5" id="KW-0808">Transferase</keyword>
<dbReference type="PANTHER" id="PTHR22807:SF53">
    <property type="entry name" value="RIBOSOMAL RNA SMALL SUBUNIT METHYLTRANSFERASE B-RELATED"/>
    <property type="match status" value="1"/>
</dbReference>
<dbReference type="Proteomes" id="UP000776983">
    <property type="component" value="Unassembled WGS sequence"/>
</dbReference>
<proteinExistence type="inferred from homology"/>
<evidence type="ECO:0000259" key="6">
    <source>
        <dbReference type="PROSITE" id="PS51686"/>
    </source>
</evidence>
<dbReference type="GO" id="GO:0008168">
    <property type="term" value="F:methyltransferase activity"/>
    <property type="evidence" value="ECO:0007669"/>
    <property type="project" value="UniProtKB-KW"/>
</dbReference>
<dbReference type="PRINTS" id="PR02008">
    <property type="entry name" value="RCMTFAMILY"/>
</dbReference>
<dbReference type="GO" id="GO:0032259">
    <property type="term" value="P:methylation"/>
    <property type="evidence" value="ECO:0007669"/>
    <property type="project" value="UniProtKB-KW"/>
</dbReference>
<evidence type="ECO:0000313" key="7">
    <source>
        <dbReference type="EMBL" id="MCB5362164.1"/>
    </source>
</evidence>
<evidence type="ECO:0000256" key="3">
    <source>
        <dbReference type="ARBA" id="ARBA00022691"/>
    </source>
</evidence>
<dbReference type="PROSITE" id="PS51686">
    <property type="entry name" value="SAM_MT_RSMB_NOP"/>
    <property type="match status" value="1"/>
</dbReference>